<evidence type="ECO:0000259" key="1">
    <source>
        <dbReference type="PROSITE" id="PS51534"/>
    </source>
</evidence>
<protein>
    <recommendedName>
        <fullName evidence="1">SEFIR domain-containing protein</fullName>
    </recommendedName>
</protein>
<accession>A0A271IVC7</accession>
<dbReference type="Proteomes" id="UP000216339">
    <property type="component" value="Unassembled WGS sequence"/>
</dbReference>
<sequence>MYSWSSPEHEDWVLRLATDLVDLDLDVVLDKWDL</sequence>
<dbReference type="EMBL" id="MQWD01000005">
    <property type="protein sequence ID" value="PAP74665.1"/>
    <property type="molecule type" value="Genomic_DNA"/>
</dbReference>
<feature type="domain" description="SEFIR" evidence="1">
    <location>
        <begin position="1"/>
        <end position="34"/>
    </location>
</feature>
<evidence type="ECO:0000313" key="2">
    <source>
        <dbReference type="EMBL" id="PAP74665.1"/>
    </source>
</evidence>
<dbReference type="InterPro" id="IPR013568">
    <property type="entry name" value="SEFIR_dom"/>
</dbReference>
<proteinExistence type="predicted"/>
<name>A0A271IVC7_9BACT</name>
<dbReference type="AlphaFoldDB" id="A0A271IVC7"/>
<dbReference type="Pfam" id="PF08357">
    <property type="entry name" value="SEFIR"/>
    <property type="match status" value="1"/>
</dbReference>
<reference evidence="2 3" key="1">
    <citation type="submission" date="2016-11" db="EMBL/GenBank/DDBJ databases">
        <title>Study of marine rhodopsin-containing bacteria.</title>
        <authorList>
            <person name="Yoshizawa S."/>
            <person name="Kumagai Y."/>
            <person name="Kogure K."/>
        </authorList>
    </citation>
    <scope>NUCLEOTIDE SEQUENCE [LARGE SCALE GENOMIC DNA]</scope>
    <source>
        <strain evidence="2 3">SAORIC-28</strain>
    </source>
</reference>
<comment type="caution">
    <text evidence="2">The sequence shown here is derived from an EMBL/GenBank/DDBJ whole genome shotgun (WGS) entry which is preliminary data.</text>
</comment>
<gene>
    <name evidence="2" type="ORF">BSZ37_20400</name>
</gene>
<keyword evidence="3" id="KW-1185">Reference proteome</keyword>
<evidence type="ECO:0000313" key="3">
    <source>
        <dbReference type="Proteomes" id="UP000216339"/>
    </source>
</evidence>
<dbReference type="PROSITE" id="PS51534">
    <property type="entry name" value="SEFIR"/>
    <property type="match status" value="1"/>
</dbReference>
<organism evidence="2 3">
    <name type="scientific">Rubrivirga marina</name>
    <dbReference type="NCBI Taxonomy" id="1196024"/>
    <lineage>
        <taxon>Bacteria</taxon>
        <taxon>Pseudomonadati</taxon>
        <taxon>Rhodothermota</taxon>
        <taxon>Rhodothermia</taxon>
        <taxon>Rhodothermales</taxon>
        <taxon>Rubricoccaceae</taxon>
        <taxon>Rubrivirga</taxon>
    </lineage>
</organism>